<dbReference type="OrthoDB" id="1470350at2759"/>
<keyword evidence="7" id="KW-0408">Iron</keyword>
<protein>
    <submittedName>
        <fullName evidence="9">Cytochrome p450 71a6</fullName>
    </submittedName>
</protein>
<comment type="caution">
    <text evidence="9">The sequence shown here is derived from an EMBL/GenBank/DDBJ whole genome shotgun (WGS) entry which is preliminary data.</text>
</comment>
<dbReference type="InterPro" id="IPR036396">
    <property type="entry name" value="Cyt_P450_sf"/>
</dbReference>
<dbReference type="SUPFAM" id="SSF48264">
    <property type="entry name" value="Cytochrome P450"/>
    <property type="match status" value="1"/>
</dbReference>
<evidence type="ECO:0000256" key="4">
    <source>
        <dbReference type="ARBA" id="ARBA00022617"/>
    </source>
</evidence>
<keyword evidence="6" id="KW-0560">Oxidoreductase</keyword>
<dbReference type="Gene3D" id="1.10.630.10">
    <property type="entry name" value="Cytochrome P450"/>
    <property type="match status" value="1"/>
</dbReference>
<dbReference type="AlphaFoldDB" id="A0A830D7X4"/>
<comment type="subcellular location">
    <subcellularLocation>
        <location evidence="2">Membrane</location>
        <topology evidence="2">Single-pass membrane protein</topology>
    </subcellularLocation>
</comment>
<dbReference type="GO" id="GO:0016020">
    <property type="term" value="C:membrane"/>
    <property type="evidence" value="ECO:0007669"/>
    <property type="project" value="UniProtKB-SubCell"/>
</dbReference>
<dbReference type="GO" id="GO:0016705">
    <property type="term" value="F:oxidoreductase activity, acting on paired donors, with incorporation or reduction of molecular oxygen"/>
    <property type="evidence" value="ECO:0007669"/>
    <property type="project" value="InterPro"/>
</dbReference>
<keyword evidence="10" id="KW-1185">Reference proteome</keyword>
<evidence type="ECO:0000256" key="3">
    <source>
        <dbReference type="ARBA" id="ARBA00010617"/>
    </source>
</evidence>
<comment type="cofactor">
    <cofactor evidence="1">
        <name>heme</name>
        <dbReference type="ChEBI" id="CHEBI:30413"/>
    </cofactor>
</comment>
<sequence>MVALEQLIIPIFSFILFIIILHKLCSGTIFPTRKNLPPSPRKLPIIGNLHQLGTSPHRSLQSLSKRYGNLILLHFGRVPVLVASSADAALEIMKNQDLIFSNRPKLSIPDRLIYGSRDVGFAPYGEYWRQTRSVCVLQLLSTKRVQSFRRVREEETSAMVVKIRQLGSSSQIVNLSDVLMSLTNDVVCRAALGRKYGDHGEDKKFKRFLREFVELLGTTSLRDYIPWLGWIDRVSGLDAKVERVAKQFDEFLENVIQEHRDGKLTHDDGDGECDFVGILLEFQRDNKSRSPVEDETIKAVILVIILFHHCCDY</sequence>
<evidence type="ECO:0000256" key="1">
    <source>
        <dbReference type="ARBA" id="ARBA00001971"/>
    </source>
</evidence>
<keyword evidence="8" id="KW-1133">Transmembrane helix</keyword>
<dbReference type="PANTHER" id="PTHR47955">
    <property type="entry name" value="CYTOCHROME P450 FAMILY 71 PROTEIN"/>
    <property type="match status" value="1"/>
</dbReference>
<proteinExistence type="inferred from homology"/>
<accession>A0A830D7X4</accession>
<keyword evidence="4" id="KW-0349">Heme</keyword>
<gene>
    <name evidence="9" type="ORF">PHJA_002605400</name>
</gene>
<keyword evidence="5" id="KW-0479">Metal-binding</keyword>
<evidence type="ECO:0000256" key="8">
    <source>
        <dbReference type="SAM" id="Phobius"/>
    </source>
</evidence>
<reference evidence="9" key="1">
    <citation type="submission" date="2020-07" db="EMBL/GenBank/DDBJ databases">
        <title>Ethylene signaling mediates host invasion by parasitic plants.</title>
        <authorList>
            <person name="Yoshida S."/>
        </authorList>
    </citation>
    <scope>NUCLEOTIDE SEQUENCE</scope>
    <source>
        <strain evidence="9">Okayama</strain>
    </source>
</reference>
<dbReference type="GO" id="GO:0005506">
    <property type="term" value="F:iron ion binding"/>
    <property type="evidence" value="ECO:0007669"/>
    <property type="project" value="InterPro"/>
</dbReference>
<comment type="similarity">
    <text evidence="3">Belongs to the cytochrome P450 family.</text>
</comment>
<dbReference type="PANTHER" id="PTHR47955:SF15">
    <property type="entry name" value="CYTOCHROME P450 71A2-LIKE"/>
    <property type="match status" value="1"/>
</dbReference>
<dbReference type="GO" id="GO:0020037">
    <property type="term" value="F:heme binding"/>
    <property type="evidence" value="ECO:0007669"/>
    <property type="project" value="InterPro"/>
</dbReference>
<keyword evidence="8" id="KW-0812">Transmembrane</keyword>
<name>A0A830D7X4_9LAMI</name>
<evidence type="ECO:0000313" key="9">
    <source>
        <dbReference type="EMBL" id="GFQ04615.1"/>
    </source>
</evidence>
<dbReference type="InterPro" id="IPR001128">
    <property type="entry name" value="Cyt_P450"/>
</dbReference>
<evidence type="ECO:0000256" key="5">
    <source>
        <dbReference type="ARBA" id="ARBA00022723"/>
    </source>
</evidence>
<dbReference type="EMBL" id="BMAC01000959">
    <property type="protein sequence ID" value="GFQ04615.1"/>
    <property type="molecule type" value="Genomic_DNA"/>
</dbReference>
<dbReference type="PRINTS" id="PR00463">
    <property type="entry name" value="EP450I"/>
</dbReference>
<dbReference type="Pfam" id="PF00067">
    <property type="entry name" value="p450"/>
    <property type="match status" value="1"/>
</dbReference>
<keyword evidence="8" id="KW-0472">Membrane</keyword>
<evidence type="ECO:0000313" key="10">
    <source>
        <dbReference type="Proteomes" id="UP000653305"/>
    </source>
</evidence>
<organism evidence="9 10">
    <name type="scientific">Phtheirospermum japonicum</name>
    <dbReference type="NCBI Taxonomy" id="374723"/>
    <lineage>
        <taxon>Eukaryota</taxon>
        <taxon>Viridiplantae</taxon>
        <taxon>Streptophyta</taxon>
        <taxon>Embryophyta</taxon>
        <taxon>Tracheophyta</taxon>
        <taxon>Spermatophyta</taxon>
        <taxon>Magnoliopsida</taxon>
        <taxon>eudicotyledons</taxon>
        <taxon>Gunneridae</taxon>
        <taxon>Pentapetalae</taxon>
        <taxon>asterids</taxon>
        <taxon>lamiids</taxon>
        <taxon>Lamiales</taxon>
        <taxon>Orobanchaceae</taxon>
        <taxon>Orobanchaceae incertae sedis</taxon>
        <taxon>Phtheirospermum</taxon>
    </lineage>
</organism>
<dbReference type="InterPro" id="IPR002401">
    <property type="entry name" value="Cyt_P450_E_grp-I"/>
</dbReference>
<dbReference type="GO" id="GO:0004497">
    <property type="term" value="F:monooxygenase activity"/>
    <property type="evidence" value="ECO:0007669"/>
    <property type="project" value="InterPro"/>
</dbReference>
<evidence type="ECO:0000256" key="6">
    <source>
        <dbReference type="ARBA" id="ARBA00023002"/>
    </source>
</evidence>
<evidence type="ECO:0000256" key="2">
    <source>
        <dbReference type="ARBA" id="ARBA00004167"/>
    </source>
</evidence>
<feature type="transmembrane region" description="Helical" evidence="8">
    <location>
        <begin position="6"/>
        <end position="25"/>
    </location>
</feature>
<evidence type="ECO:0000256" key="7">
    <source>
        <dbReference type="ARBA" id="ARBA00023004"/>
    </source>
</evidence>
<dbReference type="Proteomes" id="UP000653305">
    <property type="component" value="Unassembled WGS sequence"/>
</dbReference>